<keyword evidence="10" id="KW-1185">Reference proteome</keyword>
<dbReference type="Pfam" id="PF01230">
    <property type="entry name" value="HIT"/>
    <property type="match status" value="1"/>
</dbReference>
<name>A0A166HDZ7_9AGAM</name>
<evidence type="ECO:0000256" key="5">
    <source>
        <dbReference type="PIRSR" id="PIRSR639383-2"/>
    </source>
</evidence>
<dbReference type="GO" id="GO:0000166">
    <property type="term" value="F:nucleotide binding"/>
    <property type="evidence" value="ECO:0007669"/>
    <property type="project" value="UniProtKB-KW"/>
</dbReference>
<reference evidence="9 10" key="1">
    <citation type="journal article" date="2016" name="Mol. Biol. Evol.">
        <title>Comparative Genomics of Early-Diverging Mushroom-Forming Fungi Provides Insights into the Origins of Lignocellulose Decay Capabilities.</title>
        <authorList>
            <person name="Nagy L.G."/>
            <person name="Riley R."/>
            <person name="Tritt A."/>
            <person name="Adam C."/>
            <person name="Daum C."/>
            <person name="Floudas D."/>
            <person name="Sun H."/>
            <person name="Yadav J.S."/>
            <person name="Pangilinan J."/>
            <person name="Larsson K.H."/>
            <person name="Matsuura K."/>
            <person name="Barry K."/>
            <person name="Labutti K."/>
            <person name="Kuo R."/>
            <person name="Ohm R.A."/>
            <person name="Bhattacharya S.S."/>
            <person name="Shirouzu T."/>
            <person name="Yoshinaga Y."/>
            <person name="Martin F.M."/>
            <person name="Grigoriev I.V."/>
            <person name="Hibbett D.S."/>
        </authorList>
    </citation>
    <scope>NUCLEOTIDE SEQUENCE [LARGE SCALE GENOMIC DNA]</scope>
    <source>
        <strain evidence="9 10">HHB10207 ss-3</strain>
    </source>
</reference>
<dbReference type="InterPro" id="IPR036265">
    <property type="entry name" value="HIT-like_sf"/>
</dbReference>
<keyword evidence="1" id="KW-0547">Nucleotide-binding</keyword>
<dbReference type="STRING" id="1314776.A0A166HDZ7"/>
<dbReference type="PANTHER" id="PTHR46243:SF1">
    <property type="entry name" value="BIS(5'-ADENOSYL)-TRIPHOSPHATASE"/>
    <property type="match status" value="1"/>
</dbReference>
<dbReference type="Gene3D" id="3.30.428.10">
    <property type="entry name" value="HIT-like"/>
    <property type="match status" value="1"/>
</dbReference>
<dbReference type="PRINTS" id="PR00332">
    <property type="entry name" value="HISTRIAD"/>
</dbReference>
<dbReference type="Proteomes" id="UP000076798">
    <property type="component" value="Unassembled WGS sequence"/>
</dbReference>
<protein>
    <submittedName>
        <fullName evidence="9">HIT-like protein</fullName>
    </submittedName>
</protein>
<dbReference type="InterPro" id="IPR051884">
    <property type="entry name" value="Bis(5'-adenosyl)-TPase_reg"/>
</dbReference>
<dbReference type="InterPro" id="IPR039383">
    <property type="entry name" value="FHIT"/>
</dbReference>
<gene>
    <name evidence="9" type="ORF">SISSUDRAFT_1015576</name>
</gene>
<organism evidence="9 10">
    <name type="scientific">Sistotremastrum suecicum HHB10207 ss-3</name>
    <dbReference type="NCBI Taxonomy" id="1314776"/>
    <lineage>
        <taxon>Eukaryota</taxon>
        <taxon>Fungi</taxon>
        <taxon>Dikarya</taxon>
        <taxon>Basidiomycota</taxon>
        <taxon>Agaricomycotina</taxon>
        <taxon>Agaricomycetes</taxon>
        <taxon>Sistotremastrales</taxon>
        <taxon>Sistotremastraceae</taxon>
        <taxon>Sistotremastrum</taxon>
    </lineage>
</organism>
<dbReference type="EMBL" id="KV428012">
    <property type="protein sequence ID" value="KZT42612.1"/>
    <property type="molecule type" value="Genomic_DNA"/>
</dbReference>
<feature type="binding site" evidence="5">
    <location>
        <position position="81"/>
    </location>
    <ligand>
        <name>substrate</name>
    </ligand>
</feature>
<evidence type="ECO:0000256" key="1">
    <source>
        <dbReference type="ARBA" id="ARBA00022741"/>
    </source>
</evidence>
<evidence type="ECO:0000256" key="6">
    <source>
        <dbReference type="PIRSR" id="PIRSR639383-3"/>
    </source>
</evidence>
<dbReference type="OrthoDB" id="680339at2759"/>
<evidence type="ECO:0000256" key="4">
    <source>
        <dbReference type="PIRSR" id="PIRSR601310-3"/>
    </source>
</evidence>
<sequence length="161" mass="17896">MLLFSTIDVSRQIFFRSGLSFAIVNLKPIVPGHVLVIPNRVVPRLADLKEDELSSLFSAVQTVGKVVEKAYGADGLTIACQDGSAAGQSIPHVHIHVLPRKFLGDRFQHANDDVYPAIEQSEGELGRRVQPFQVDNEGRPPRSAEEMETEAKWLSDLFQKF</sequence>
<evidence type="ECO:0000256" key="2">
    <source>
        <dbReference type="ARBA" id="ARBA00022801"/>
    </source>
</evidence>
<feature type="active site" description="Tele-AMP-histidine intermediate" evidence="3">
    <location>
        <position position="94"/>
    </location>
</feature>
<feature type="binding site" evidence="5">
    <location>
        <position position="96"/>
    </location>
    <ligand>
        <name>substrate</name>
    </ligand>
</feature>
<evidence type="ECO:0000313" key="10">
    <source>
        <dbReference type="Proteomes" id="UP000076798"/>
    </source>
</evidence>
<feature type="site" description="Important for induction of apoptosis" evidence="6">
    <location>
        <position position="115"/>
    </location>
</feature>
<dbReference type="GO" id="GO:0016787">
    <property type="term" value="F:hydrolase activity"/>
    <property type="evidence" value="ECO:0007669"/>
    <property type="project" value="UniProtKB-KW"/>
</dbReference>
<feature type="binding site" evidence="5">
    <location>
        <position position="25"/>
    </location>
    <ligand>
        <name>substrate</name>
    </ligand>
</feature>
<evidence type="ECO:0000313" key="9">
    <source>
        <dbReference type="EMBL" id="KZT42612.1"/>
    </source>
</evidence>
<dbReference type="InterPro" id="IPR001310">
    <property type="entry name" value="Histidine_triad_HIT"/>
</dbReference>
<dbReference type="PANTHER" id="PTHR46243">
    <property type="entry name" value="BIS(5'-ADENOSYL)-TRIPHOSPHATASE"/>
    <property type="match status" value="1"/>
</dbReference>
<evidence type="ECO:0000256" key="7">
    <source>
        <dbReference type="PROSITE-ProRule" id="PRU00464"/>
    </source>
</evidence>
<dbReference type="SUPFAM" id="SSF54197">
    <property type="entry name" value="HIT-like"/>
    <property type="match status" value="1"/>
</dbReference>
<accession>A0A166HDZ7</accession>
<evidence type="ECO:0000259" key="8">
    <source>
        <dbReference type="PROSITE" id="PS51084"/>
    </source>
</evidence>
<dbReference type="PROSITE" id="PS00892">
    <property type="entry name" value="HIT_1"/>
    <property type="match status" value="1"/>
</dbReference>
<feature type="domain" description="HIT" evidence="8">
    <location>
        <begin position="1"/>
        <end position="108"/>
    </location>
</feature>
<dbReference type="InterPro" id="IPR011146">
    <property type="entry name" value="HIT-like"/>
</dbReference>
<dbReference type="InterPro" id="IPR019808">
    <property type="entry name" value="Histidine_triad_CS"/>
</dbReference>
<dbReference type="AlphaFoldDB" id="A0A166HDZ7"/>
<proteinExistence type="predicted"/>
<keyword evidence="2" id="KW-0378">Hydrolase</keyword>
<dbReference type="FunFam" id="3.30.428.10:FF:000011">
    <property type="entry name" value="Fragile histidine triad"/>
    <property type="match status" value="1"/>
</dbReference>
<evidence type="ECO:0000256" key="3">
    <source>
        <dbReference type="PIRSR" id="PIRSR601310-1"/>
    </source>
</evidence>
<dbReference type="PROSITE" id="PS51084">
    <property type="entry name" value="HIT_2"/>
    <property type="match status" value="1"/>
</dbReference>
<feature type="short sequence motif" description="Histidine triad motif" evidence="4 7">
    <location>
        <begin position="92"/>
        <end position="96"/>
    </location>
</feature>
<dbReference type="CDD" id="cd01275">
    <property type="entry name" value="FHIT"/>
    <property type="match status" value="1"/>
</dbReference>